<comment type="caution">
    <text evidence="2">The sequence shown here is derived from an EMBL/GenBank/DDBJ whole genome shotgun (WGS) entry which is preliminary data.</text>
</comment>
<protein>
    <recommendedName>
        <fullName evidence="4">Restriction alleviation protein, Lar family</fullName>
    </recommendedName>
</protein>
<dbReference type="RefSeq" id="WP_394805678.1">
    <property type="nucleotide sequence ID" value="NZ_CAUDKV010000024.1"/>
</dbReference>
<dbReference type="Proteomes" id="UP001190452">
    <property type="component" value="Unassembled WGS sequence"/>
</dbReference>
<accession>A0ABN9KJY7</accession>
<dbReference type="Pfam" id="PF14354">
    <property type="entry name" value="Lar_restr_allev"/>
    <property type="match status" value="1"/>
</dbReference>
<name>A0ABN9KJY7_9RALS</name>
<gene>
    <name evidence="2" type="ORF">R77569_04355</name>
</gene>
<dbReference type="EMBL" id="CAUDKV010000024">
    <property type="protein sequence ID" value="CAJ0893930.1"/>
    <property type="molecule type" value="Genomic_DNA"/>
</dbReference>
<proteinExistence type="predicted"/>
<evidence type="ECO:0000313" key="2">
    <source>
        <dbReference type="EMBL" id="CAJ0893930.1"/>
    </source>
</evidence>
<keyword evidence="3" id="KW-1185">Reference proteome</keyword>
<feature type="compositionally biased region" description="Basic and acidic residues" evidence="1">
    <location>
        <begin position="14"/>
        <end position="23"/>
    </location>
</feature>
<evidence type="ECO:0008006" key="4">
    <source>
        <dbReference type="Google" id="ProtNLM"/>
    </source>
</evidence>
<evidence type="ECO:0000256" key="1">
    <source>
        <dbReference type="SAM" id="MobiDB-lite"/>
    </source>
</evidence>
<feature type="region of interest" description="Disordered" evidence="1">
    <location>
        <begin position="1"/>
        <end position="23"/>
    </location>
</feature>
<reference evidence="2 3" key="1">
    <citation type="submission" date="2023-07" db="EMBL/GenBank/DDBJ databases">
        <authorList>
            <person name="Peeters C."/>
        </authorList>
    </citation>
    <scope>NUCLEOTIDE SEQUENCE [LARGE SCALE GENOMIC DNA]</scope>
    <source>
        <strain evidence="2 3">R-77569</strain>
    </source>
</reference>
<evidence type="ECO:0000313" key="3">
    <source>
        <dbReference type="Proteomes" id="UP001190452"/>
    </source>
</evidence>
<organism evidence="2 3">
    <name type="scientific">Ralstonia mannitolilytica</name>
    <dbReference type="NCBI Taxonomy" id="105219"/>
    <lineage>
        <taxon>Bacteria</taxon>
        <taxon>Pseudomonadati</taxon>
        <taxon>Pseudomonadota</taxon>
        <taxon>Betaproteobacteria</taxon>
        <taxon>Burkholderiales</taxon>
        <taxon>Burkholderiaceae</taxon>
        <taxon>Ralstonia</taxon>
    </lineage>
</organism>
<sequence length="83" mass="9386">MSEPKLLPCPFDGGEARMNHDSGNEVWPQTWGVRCSRCNARGEIFAGSSTWTIGKEARNQDKEAEKRAADWWNRRAKPEHGEG</sequence>
<feature type="region of interest" description="Disordered" evidence="1">
    <location>
        <begin position="56"/>
        <end position="83"/>
    </location>
</feature>